<dbReference type="Gene3D" id="3.30.530.20">
    <property type="match status" value="1"/>
</dbReference>
<dbReference type="SUPFAM" id="SSF55961">
    <property type="entry name" value="Bet v1-like"/>
    <property type="match status" value="1"/>
</dbReference>
<dbReference type="HOGENOM" id="CLU_114455_0_0_6"/>
<gene>
    <name evidence="1" type="ORF">Metal_2628</name>
</gene>
<organism evidence="1 2">
    <name type="scientific">Methylomicrobium album BG8</name>
    <dbReference type="NCBI Taxonomy" id="686340"/>
    <lineage>
        <taxon>Bacteria</taxon>
        <taxon>Pseudomonadati</taxon>
        <taxon>Pseudomonadota</taxon>
        <taxon>Gammaproteobacteria</taxon>
        <taxon>Methylococcales</taxon>
        <taxon>Methylococcaceae</taxon>
        <taxon>Methylomicrobium</taxon>
    </lineage>
</organism>
<dbReference type="CDD" id="cd07824">
    <property type="entry name" value="SRPBCC_6"/>
    <property type="match status" value="1"/>
</dbReference>
<accession>H8GJI0</accession>
<dbReference type="STRING" id="686340.Metal_2628"/>
<protein>
    <submittedName>
        <fullName evidence="1">Polyketide cyclase / dehydrase and lipid transport</fullName>
    </submittedName>
</protein>
<evidence type="ECO:0000313" key="2">
    <source>
        <dbReference type="Proteomes" id="UP000005090"/>
    </source>
</evidence>
<sequence>MRMSDFSLTTRWLIPAPVERVWAPLVATENWPGWWDYVAMVDETAPGNSLGIDNVRRYLWRTCLPYDLAFELRVTQLHPYRAITVEVTGDLIGIGDCSLTYRENEAATELIFIWNVSLAKSWMKLLAGVARPVFVWNHRRVMKNGEAGLIRHLTGRSELSL</sequence>
<dbReference type="Proteomes" id="UP000005090">
    <property type="component" value="Chromosome"/>
</dbReference>
<proteinExistence type="predicted"/>
<reference evidence="1 2" key="1">
    <citation type="journal article" date="2013" name="Genome Announc.">
        <title>Genome Sequence of the Obligate Gammaproteobacterial Methanotroph Methylomicrobium album Strain BG8.</title>
        <authorList>
            <person name="Kits K.D."/>
            <person name="Kalyuzhnaya M.G."/>
            <person name="Klotz M.G."/>
            <person name="Jetten M.S."/>
            <person name="Op den Camp H.J."/>
            <person name="Vuilleumier S."/>
            <person name="Bringel F."/>
            <person name="Dispirito A.A."/>
            <person name="Murrell J.C."/>
            <person name="Bruce D."/>
            <person name="Cheng J.F."/>
            <person name="Copeland A."/>
            <person name="Goodwin L."/>
            <person name="Hauser L."/>
            <person name="Lajus A."/>
            <person name="Land M.L."/>
            <person name="Lapidus A."/>
            <person name="Lucas S."/>
            <person name="Medigue C."/>
            <person name="Pitluck S."/>
            <person name="Woyke T."/>
            <person name="Zeytun A."/>
            <person name="Stein L.Y."/>
        </authorList>
    </citation>
    <scope>NUCLEOTIDE SEQUENCE [LARGE SCALE GENOMIC DNA]</scope>
    <source>
        <strain evidence="1 2">BG8</strain>
    </source>
</reference>
<evidence type="ECO:0000313" key="1">
    <source>
        <dbReference type="EMBL" id="EIC30340.1"/>
    </source>
</evidence>
<dbReference type="AlphaFoldDB" id="H8GJI0"/>
<keyword evidence="2" id="KW-1185">Reference proteome</keyword>
<name>H8GJI0_METAL</name>
<dbReference type="eggNOG" id="COG3832">
    <property type="taxonomic scope" value="Bacteria"/>
</dbReference>
<dbReference type="EMBL" id="CM001475">
    <property type="protein sequence ID" value="EIC30340.1"/>
    <property type="molecule type" value="Genomic_DNA"/>
</dbReference>
<dbReference type="InterPro" id="IPR023393">
    <property type="entry name" value="START-like_dom_sf"/>
</dbReference>